<keyword evidence="1" id="KW-0812">Transmembrane</keyword>
<feature type="transmembrane region" description="Helical" evidence="1">
    <location>
        <begin position="55"/>
        <end position="72"/>
    </location>
</feature>
<feature type="transmembrane region" description="Helical" evidence="1">
    <location>
        <begin position="31"/>
        <end position="49"/>
    </location>
</feature>
<evidence type="ECO:0000313" key="3">
    <source>
        <dbReference type="Proteomes" id="UP000198660"/>
    </source>
</evidence>
<evidence type="ECO:0000313" key="2">
    <source>
        <dbReference type="EMBL" id="SFS61017.1"/>
    </source>
</evidence>
<proteinExistence type="predicted"/>
<dbReference type="AlphaFoldDB" id="A0A1I6R8G3"/>
<accession>A0A1I6R8G3</accession>
<keyword evidence="3" id="KW-1185">Reference proteome</keyword>
<dbReference type="Proteomes" id="UP000198660">
    <property type="component" value="Unassembled WGS sequence"/>
</dbReference>
<evidence type="ECO:0000256" key="1">
    <source>
        <dbReference type="SAM" id="Phobius"/>
    </source>
</evidence>
<dbReference type="EMBL" id="FPAA01000004">
    <property type="protein sequence ID" value="SFS61017.1"/>
    <property type="molecule type" value="Genomic_DNA"/>
</dbReference>
<protein>
    <submittedName>
        <fullName evidence="2">Uncharacterized protein</fullName>
    </submittedName>
</protein>
<keyword evidence="1" id="KW-1133">Transmembrane helix</keyword>
<feature type="transmembrane region" description="Helical" evidence="1">
    <location>
        <begin position="6"/>
        <end position="24"/>
    </location>
</feature>
<dbReference type="RefSeq" id="WP_091836061.1">
    <property type="nucleotide sequence ID" value="NZ_FPAA01000004.1"/>
</dbReference>
<gene>
    <name evidence="2" type="ORF">SAMN05444972_104260</name>
</gene>
<sequence length="81" mass="9054">MDFFDVVTPLLWTFYVLSVLLSIWAVRKKSVFLLLISMVISGGFSLLAMMSIGTYLILLTVLQLLGLIWVILKKASGTSEK</sequence>
<keyword evidence="1" id="KW-0472">Membrane</keyword>
<dbReference type="OrthoDB" id="9983355at2"/>
<reference evidence="3" key="1">
    <citation type="submission" date="2016-10" db="EMBL/GenBank/DDBJ databases">
        <authorList>
            <person name="Varghese N."/>
            <person name="Submissions S."/>
        </authorList>
    </citation>
    <scope>NUCLEOTIDE SEQUENCE [LARGE SCALE GENOMIC DNA]</scope>
    <source>
        <strain evidence="3">DSM 45789</strain>
    </source>
</reference>
<organism evidence="2 3">
    <name type="scientific">Marininema halotolerans</name>
    <dbReference type="NCBI Taxonomy" id="1155944"/>
    <lineage>
        <taxon>Bacteria</taxon>
        <taxon>Bacillati</taxon>
        <taxon>Bacillota</taxon>
        <taxon>Bacilli</taxon>
        <taxon>Bacillales</taxon>
        <taxon>Thermoactinomycetaceae</taxon>
        <taxon>Marininema</taxon>
    </lineage>
</organism>
<name>A0A1I6R8G3_9BACL</name>